<dbReference type="Pfam" id="PF00561">
    <property type="entry name" value="Abhydrolase_1"/>
    <property type="match status" value="1"/>
</dbReference>
<organism evidence="2 3">
    <name type="scientific">Roseivivax halodurans JCM 10272</name>
    <dbReference type="NCBI Taxonomy" id="1449350"/>
    <lineage>
        <taxon>Bacteria</taxon>
        <taxon>Pseudomonadati</taxon>
        <taxon>Pseudomonadota</taxon>
        <taxon>Alphaproteobacteria</taxon>
        <taxon>Rhodobacterales</taxon>
        <taxon>Roseobacteraceae</taxon>
        <taxon>Roseivivax</taxon>
    </lineage>
</organism>
<dbReference type="InterPro" id="IPR000073">
    <property type="entry name" value="AB_hydrolase_1"/>
</dbReference>
<dbReference type="RefSeq" id="WP_037259486.1">
    <property type="nucleotide sequence ID" value="NZ_JALZ01000003.1"/>
</dbReference>
<name>X7EL91_9RHOB</name>
<dbReference type="OrthoDB" id="9804723at2"/>
<sequence length="288" mass="31172">MRFPQDLAGWPHAEHSRLIRVKPHRWHVQIMGQGPDLLFLHGAGGATHSWRDVLPLLASQYRCIAVDLPGHGMTRIATRFRSSLPFMAEDLGRLIRSEGWQPQGIVAHSAGAAVALRLASEGATSPRIVAFNPALEPFRGLAGVLFPMAARMMAMTPFATSFVRMALVSPDRAATLLQGTGSTIDPEGVALYARLLRDRAHVEGALLMMSQWSLDRLLSDLPGITAPSLFLLGENDRTVPPESAETAAARIPHARAERLPGLGHLAHEEAPDLAAARIEMFMADALSA</sequence>
<reference evidence="2 3" key="1">
    <citation type="submission" date="2014-01" db="EMBL/GenBank/DDBJ databases">
        <title>Roseivivax halodurans JCM 10272 Genome Sequencing.</title>
        <authorList>
            <person name="Lai Q."/>
            <person name="Li G."/>
            <person name="Shao Z."/>
        </authorList>
    </citation>
    <scope>NUCLEOTIDE SEQUENCE [LARGE SCALE GENOMIC DNA]</scope>
    <source>
        <strain evidence="2 3">JCM 10272</strain>
    </source>
</reference>
<dbReference type="PANTHER" id="PTHR43689:SF8">
    <property type="entry name" value="ALPHA_BETA-HYDROLASES SUPERFAMILY PROTEIN"/>
    <property type="match status" value="1"/>
</dbReference>
<dbReference type="Gene3D" id="3.40.50.1820">
    <property type="entry name" value="alpha/beta hydrolase"/>
    <property type="match status" value="1"/>
</dbReference>
<keyword evidence="3" id="KW-1185">Reference proteome</keyword>
<evidence type="ECO:0000313" key="2">
    <source>
        <dbReference type="EMBL" id="ETX15916.1"/>
    </source>
</evidence>
<accession>X7EL91</accession>
<dbReference type="PRINTS" id="PR00111">
    <property type="entry name" value="ABHYDROLASE"/>
</dbReference>
<dbReference type="PANTHER" id="PTHR43689">
    <property type="entry name" value="HYDROLASE"/>
    <property type="match status" value="1"/>
</dbReference>
<dbReference type="AlphaFoldDB" id="X7EL91"/>
<dbReference type="ESTHER" id="9rhob-x7el91">
    <property type="family name" value="Mg-chelatase_BchO"/>
</dbReference>
<dbReference type="EMBL" id="JALZ01000003">
    <property type="protein sequence ID" value="ETX15916.1"/>
    <property type="molecule type" value="Genomic_DNA"/>
</dbReference>
<proteinExistence type="predicted"/>
<protein>
    <submittedName>
        <fullName evidence="2">Magnesium chelatase</fullName>
    </submittedName>
</protein>
<dbReference type="GO" id="GO:0003824">
    <property type="term" value="F:catalytic activity"/>
    <property type="evidence" value="ECO:0007669"/>
    <property type="project" value="InterPro"/>
</dbReference>
<dbReference type="NCBIfam" id="TIGR03056">
    <property type="entry name" value="bchO_mg_che_rel"/>
    <property type="match status" value="1"/>
</dbReference>
<evidence type="ECO:0000259" key="1">
    <source>
        <dbReference type="Pfam" id="PF00561"/>
    </source>
</evidence>
<feature type="domain" description="AB hydrolase-1" evidence="1">
    <location>
        <begin position="37"/>
        <end position="271"/>
    </location>
</feature>
<dbReference type="InterPro" id="IPR000639">
    <property type="entry name" value="Epox_hydrolase-like"/>
</dbReference>
<evidence type="ECO:0000313" key="3">
    <source>
        <dbReference type="Proteomes" id="UP000022447"/>
    </source>
</evidence>
<dbReference type="Proteomes" id="UP000022447">
    <property type="component" value="Unassembled WGS sequence"/>
</dbReference>
<gene>
    <name evidence="2" type="ORF">OCH239_12150</name>
</gene>
<dbReference type="SUPFAM" id="SSF53474">
    <property type="entry name" value="alpha/beta-Hydrolases"/>
    <property type="match status" value="1"/>
</dbReference>
<dbReference type="eggNOG" id="COG2267">
    <property type="taxonomic scope" value="Bacteria"/>
</dbReference>
<dbReference type="PRINTS" id="PR00412">
    <property type="entry name" value="EPOXHYDRLASE"/>
</dbReference>
<dbReference type="InterPro" id="IPR017497">
    <property type="entry name" value="BchO"/>
</dbReference>
<dbReference type="InterPro" id="IPR029058">
    <property type="entry name" value="AB_hydrolase_fold"/>
</dbReference>
<comment type="caution">
    <text evidence="2">The sequence shown here is derived from an EMBL/GenBank/DDBJ whole genome shotgun (WGS) entry which is preliminary data.</text>
</comment>
<dbReference type="STRING" id="1449350.OCH239_12150"/>